<keyword evidence="4" id="KW-1185">Reference proteome</keyword>
<evidence type="ECO:0000256" key="1">
    <source>
        <dbReference type="SAM" id="MobiDB-lite"/>
    </source>
</evidence>
<dbReference type="InterPro" id="IPR046341">
    <property type="entry name" value="SET_dom_sf"/>
</dbReference>
<name>A0A5C3QX12_9AGAR</name>
<evidence type="ECO:0000259" key="2">
    <source>
        <dbReference type="PROSITE" id="PS50280"/>
    </source>
</evidence>
<dbReference type="PROSITE" id="PS50280">
    <property type="entry name" value="SET"/>
    <property type="match status" value="1"/>
</dbReference>
<feature type="domain" description="SET" evidence="2">
    <location>
        <begin position="61"/>
        <end position="227"/>
    </location>
</feature>
<dbReference type="PANTHER" id="PTHR12197">
    <property type="entry name" value="HISTONE-LYSINE N-METHYLTRANSFERASE SMYD"/>
    <property type="match status" value="1"/>
</dbReference>
<dbReference type="InterPro" id="IPR001214">
    <property type="entry name" value="SET_dom"/>
</dbReference>
<accession>A0A5C3QX12</accession>
<dbReference type="AlphaFoldDB" id="A0A5C3QX12"/>
<dbReference type="GO" id="GO:0005634">
    <property type="term" value="C:nucleus"/>
    <property type="evidence" value="ECO:0007669"/>
    <property type="project" value="TreeGrafter"/>
</dbReference>
<dbReference type="EMBL" id="ML178821">
    <property type="protein sequence ID" value="TFL02904.1"/>
    <property type="molecule type" value="Genomic_DNA"/>
</dbReference>
<dbReference type="InterPro" id="IPR050869">
    <property type="entry name" value="H3K4_H4K5_MeTrfase"/>
</dbReference>
<dbReference type="STRING" id="1884261.A0A5C3QX12"/>
<proteinExistence type="predicted"/>
<feature type="compositionally biased region" description="Polar residues" evidence="1">
    <location>
        <begin position="14"/>
        <end position="25"/>
    </location>
</feature>
<dbReference type="SUPFAM" id="SSF82199">
    <property type="entry name" value="SET domain"/>
    <property type="match status" value="1"/>
</dbReference>
<dbReference type="Gene3D" id="2.170.270.10">
    <property type="entry name" value="SET domain"/>
    <property type="match status" value="1"/>
</dbReference>
<sequence>MSPVESKEDHVSKLQMTPTHGHTGNEVTVCIRDERILERILATPGFPAPVSLPLYEGSTAWPIENRTIGHKGLGVVSSTRSVRADDLILAERPLMIAPLADATSWYNARYRENKIAANLAYFAEQERYFTAIVARMTPKKGMHSFRFATVSLSAAAPSLANFKRTASKFLHCLVIPRHRLQRITVILLQSANRRLASTTEVDIRTFTFQFFALRDIEPGEELTVAYCGLGFPTKSRHEQLAQYGFQCDCKRCMDP</sequence>
<evidence type="ECO:0000313" key="4">
    <source>
        <dbReference type="Proteomes" id="UP000305067"/>
    </source>
</evidence>
<dbReference type="OrthoDB" id="5945798at2759"/>
<dbReference type="PANTHER" id="PTHR12197:SF251">
    <property type="entry name" value="EG:BACR7C10.4 PROTEIN"/>
    <property type="match status" value="1"/>
</dbReference>
<evidence type="ECO:0000313" key="3">
    <source>
        <dbReference type="EMBL" id="TFL02904.1"/>
    </source>
</evidence>
<feature type="compositionally biased region" description="Basic and acidic residues" evidence="1">
    <location>
        <begin position="1"/>
        <end position="12"/>
    </location>
</feature>
<dbReference type="Proteomes" id="UP000305067">
    <property type="component" value="Unassembled WGS sequence"/>
</dbReference>
<protein>
    <recommendedName>
        <fullName evidence="2">SET domain-containing protein</fullName>
    </recommendedName>
</protein>
<dbReference type="Pfam" id="PF00856">
    <property type="entry name" value="SET"/>
    <property type="match status" value="1"/>
</dbReference>
<gene>
    <name evidence="3" type="ORF">BDV98DRAFT_603259</name>
</gene>
<reference evidence="3 4" key="1">
    <citation type="journal article" date="2019" name="Nat. Ecol. Evol.">
        <title>Megaphylogeny resolves global patterns of mushroom evolution.</title>
        <authorList>
            <person name="Varga T."/>
            <person name="Krizsan K."/>
            <person name="Foldi C."/>
            <person name="Dima B."/>
            <person name="Sanchez-Garcia M."/>
            <person name="Sanchez-Ramirez S."/>
            <person name="Szollosi G.J."/>
            <person name="Szarkandi J.G."/>
            <person name="Papp V."/>
            <person name="Albert L."/>
            <person name="Andreopoulos W."/>
            <person name="Angelini C."/>
            <person name="Antonin V."/>
            <person name="Barry K.W."/>
            <person name="Bougher N.L."/>
            <person name="Buchanan P."/>
            <person name="Buyck B."/>
            <person name="Bense V."/>
            <person name="Catcheside P."/>
            <person name="Chovatia M."/>
            <person name="Cooper J."/>
            <person name="Damon W."/>
            <person name="Desjardin D."/>
            <person name="Finy P."/>
            <person name="Geml J."/>
            <person name="Haridas S."/>
            <person name="Hughes K."/>
            <person name="Justo A."/>
            <person name="Karasinski D."/>
            <person name="Kautmanova I."/>
            <person name="Kiss B."/>
            <person name="Kocsube S."/>
            <person name="Kotiranta H."/>
            <person name="LaButti K.M."/>
            <person name="Lechner B.E."/>
            <person name="Liimatainen K."/>
            <person name="Lipzen A."/>
            <person name="Lukacs Z."/>
            <person name="Mihaltcheva S."/>
            <person name="Morgado L.N."/>
            <person name="Niskanen T."/>
            <person name="Noordeloos M.E."/>
            <person name="Ohm R.A."/>
            <person name="Ortiz-Santana B."/>
            <person name="Ovrebo C."/>
            <person name="Racz N."/>
            <person name="Riley R."/>
            <person name="Savchenko A."/>
            <person name="Shiryaev A."/>
            <person name="Soop K."/>
            <person name="Spirin V."/>
            <person name="Szebenyi C."/>
            <person name="Tomsovsky M."/>
            <person name="Tulloss R.E."/>
            <person name="Uehling J."/>
            <person name="Grigoriev I.V."/>
            <person name="Vagvolgyi C."/>
            <person name="Papp T."/>
            <person name="Martin F.M."/>
            <person name="Miettinen O."/>
            <person name="Hibbett D.S."/>
            <person name="Nagy L.G."/>
        </authorList>
    </citation>
    <scope>NUCLEOTIDE SEQUENCE [LARGE SCALE GENOMIC DNA]</scope>
    <source>
        <strain evidence="3 4">CBS 309.79</strain>
    </source>
</reference>
<organism evidence="3 4">
    <name type="scientific">Pterulicium gracile</name>
    <dbReference type="NCBI Taxonomy" id="1884261"/>
    <lineage>
        <taxon>Eukaryota</taxon>
        <taxon>Fungi</taxon>
        <taxon>Dikarya</taxon>
        <taxon>Basidiomycota</taxon>
        <taxon>Agaricomycotina</taxon>
        <taxon>Agaricomycetes</taxon>
        <taxon>Agaricomycetidae</taxon>
        <taxon>Agaricales</taxon>
        <taxon>Pleurotineae</taxon>
        <taxon>Pterulaceae</taxon>
        <taxon>Pterulicium</taxon>
    </lineage>
</organism>
<feature type="region of interest" description="Disordered" evidence="1">
    <location>
        <begin position="1"/>
        <end position="25"/>
    </location>
</feature>